<proteinExistence type="inferred from homology"/>
<sequence>MKIDLISHSVPSMWSITEFMGVDEDATPVDTIPEFGGRACYQSWSKPNPNTRKNEDYLANIIAQGHESVLEHASATFYVQGISRALTHELIRHRHLSFSQISQRFVDGSSSEVVVPPAYRFKEDDSAPTRELKREAQEELYRTFTEVRDSYETLKSIGRELGLSRKENREAARSVIPNASETKIEVTGNMRAWRDVIKRRWHEAADAEIREFAGEILGELRRIAPATFQDIPEVPFS</sequence>
<comment type="function">
    <text evidence="5">Catalyzes the reductive methylation of 2'-deoxyuridine-5'-monophosphate (dUMP) to 2'-deoxythymidine-5'-monophosphate (dTMP) while utilizing 5,10-methylenetetrahydrofolate (mTHF) as the methyl donor, and NADPH and FADH(2) as the reductant.</text>
</comment>
<accession>A0A099D820</accession>
<evidence type="ECO:0000313" key="8">
    <source>
        <dbReference type="Proteomes" id="UP000029737"/>
    </source>
</evidence>
<feature type="binding site" evidence="5">
    <location>
        <begin position="89"/>
        <end position="92"/>
    </location>
    <ligand>
        <name>dUMP</name>
        <dbReference type="ChEBI" id="CHEBI:246422"/>
        <note>ligand shared between dimeric partners</note>
    </ligand>
</feature>
<keyword evidence="5" id="KW-0521">NADP</keyword>
<dbReference type="PANTHER" id="PTHR34934">
    <property type="entry name" value="FLAVIN-DEPENDENT THYMIDYLATE SYNTHASE"/>
    <property type="match status" value="1"/>
</dbReference>
<keyword evidence="1 5" id="KW-0489">Methyltransferase</keyword>
<keyword evidence="5" id="KW-0808">Transferase</keyword>
<feature type="active site" description="Involved in ionization of N3 of dUMP, leading to its activation" evidence="5">
    <location>
        <position position="200"/>
    </location>
</feature>
<comment type="subunit">
    <text evidence="5">Homotetramer.</text>
</comment>
<feature type="binding site" description="in other chain" evidence="5">
    <location>
        <position position="173"/>
    </location>
    <ligand>
        <name>dUMP</name>
        <dbReference type="ChEBI" id="CHEBI:246422"/>
        <note>ligand shared between dimeric partners</note>
    </ligand>
</feature>
<reference evidence="7 8" key="1">
    <citation type="journal article" date="2014" name="PLoS ONE">
        <title>Identification and Characterization of a New Erythromycin Biosynthetic Gene Cluster in Actinopolyspora erythraea YIM90600, a Novel Erythronolide-Producing Halophilic Actinomycete Isolated from Salt Field.</title>
        <authorList>
            <person name="Chen D."/>
            <person name="Feng J."/>
            <person name="Huang L."/>
            <person name="Zhang Q."/>
            <person name="Wu J."/>
            <person name="Zhu X."/>
            <person name="Duan Y."/>
            <person name="Xu Z."/>
        </authorList>
    </citation>
    <scope>NUCLEOTIDE SEQUENCE [LARGE SCALE GENOMIC DNA]</scope>
    <source>
        <strain evidence="7 8">YIM90600</strain>
    </source>
</reference>
<dbReference type="Pfam" id="PF02511">
    <property type="entry name" value="Thy1"/>
    <property type="match status" value="1"/>
</dbReference>
<gene>
    <name evidence="5 6" type="primary">thyX</name>
    <name evidence="6" type="ORF">CDG81_09725</name>
    <name evidence="7" type="ORF">IL38_06880</name>
</gene>
<dbReference type="GO" id="GO:0070402">
    <property type="term" value="F:NADPH binding"/>
    <property type="evidence" value="ECO:0007669"/>
    <property type="project" value="TreeGrafter"/>
</dbReference>
<dbReference type="Proteomes" id="UP000029737">
    <property type="component" value="Unassembled WGS sequence"/>
</dbReference>
<organism evidence="6 9">
    <name type="scientific">Actinopolyspora erythraea</name>
    <dbReference type="NCBI Taxonomy" id="414996"/>
    <lineage>
        <taxon>Bacteria</taxon>
        <taxon>Bacillati</taxon>
        <taxon>Actinomycetota</taxon>
        <taxon>Actinomycetes</taxon>
        <taxon>Actinopolysporales</taxon>
        <taxon>Actinopolysporaceae</taxon>
        <taxon>Actinopolyspora</taxon>
    </lineage>
</organism>
<dbReference type="EMBL" id="JPMV01000013">
    <property type="protein sequence ID" value="KGI82051.1"/>
    <property type="molecule type" value="Genomic_DNA"/>
</dbReference>
<feature type="binding site" evidence="5">
    <location>
        <position position="68"/>
    </location>
    <ligand>
        <name>FAD</name>
        <dbReference type="ChEBI" id="CHEBI:57692"/>
        <note>ligand shared between neighboring subunits</note>
    </ligand>
</feature>
<dbReference type="GO" id="GO:0004799">
    <property type="term" value="F:thymidylate synthase activity"/>
    <property type="evidence" value="ECO:0007669"/>
    <property type="project" value="TreeGrafter"/>
</dbReference>
<dbReference type="EC" id="2.1.1.148" evidence="5"/>
<dbReference type="AlphaFoldDB" id="A0A099D820"/>
<dbReference type="SUPFAM" id="SSF69796">
    <property type="entry name" value="Thymidylate synthase-complementing protein Thy1"/>
    <property type="match status" value="1"/>
</dbReference>
<dbReference type="GO" id="GO:0050797">
    <property type="term" value="F:thymidylate synthase (FAD) activity"/>
    <property type="evidence" value="ECO:0007669"/>
    <property type="project" value="UniProtKB-UniRule"/>
</dbReference>
<feature type="binding site" evidence="5">
    <location>
        <begin position="189"/>
        <end position="191"/>
    </location>
    <ligand>
        <name>FAD</name>
        <dbReference type="ChEBI" id="CHEBI:57692"/>
        <note>ligand shared between neighboring subunits</note>
    </ligand>
</feature>
<feature type="binding site" evidence="5">
    <location>
        <position position="200"/>
    </location>
    <ligand>
        <name>dUMP</name>
        <dbReference type="ChEBI" id="CHEBI:246422"/>
        <note>ligand shared between dimeric partners</note>
    </ligand>
</feature>
<keyword evidence="2 5" id="KW-0285">Flavoprotein</keyword>
<dbReference type="PROSITE" id="PS51331">
    <property type="entry name" value="THYX"/>
    <property type="match status" value="1"/>
</dbReference>
<dbReference type="HOGENOM" id="CLU_077585_1_0_11"/>
<evidence type="ECO:0000256" key="3">
    <source>
        <dbReference type="ARBA" id="ARBA00022727"/>
    </source>
</evidence>
<dbReference type="GO" id="GO:0032259">
    <property type="term" value="P:methylation"/>
    <property type="evidence" value="ECO:0007669"/>
    <property type="project" value="UniProtKB-KW"/>
</dbReference>
<keyword evidence="3 5" id="KW-0545">Nucleotide biosynthesis</keyword>
<dbReference type="PANTHER" id="PTHR34934:SF1">
    <property type="entry name" value="FLAVIN-DEPENDENT THYMIDYLATE SYNTHASE"/>
    <property type="match status" value="1"/>
</dbReference>
<dbReference type="Gene3D" id="3.30.70.3180">
    <property type="match status" value="2"/>
</dbReference>
<comment type="similarity">
    <text evidence="5">Belongs to the thymidylate synthase ThyX family.</text>
</comment>
<comment type="pathway">
    <text evidence="5">Pyrimidine metabolism; dTTP biosynthesis.</text>
</comment>
<reference evidence="6 9" key="2">
    <citation type="submission" date="2017-08" db="EMBL/GenBank/DDBJ databases">
        <title>The complete genome sequence of moderately halophilic actinomycete Actinopolyspora erythraea YIM 90600, the producer of novel erythromycin, novel actinopolysporins A-C and tubercidin.</title>
        <authorList>
            <person name="Yin M."/>
            <person name="Tang S."/>
        </authorList>
    </citation>
    <scope>NUCLEOTIDE SEQUENCE [LARGE SCALE GENOMIC DNA]</scope>
    <source>
        <strain evidence="6 9">YIM 90600</strain>
    </source>
</reference>
<evidence type="ECO:0000256" key="4">
    <source>
        <dbReference type="ARBA" id="ARBA00022827"/>
    </source>
</evidence>
<comment type="catalytic activity">
    <reaction evidence="5">
        <text>dUMP + (6R)-5,10-methylene-5,6,7,8-tetrahydrofolate + NADPH + H(+) = dTMP + (6S)-5,6,7,8-tetrahydrofolate + NADP(+)</text>
        <dbReference type="Rhea" id="RHEA:29043"/>
        <dbReference type="ChEBI" id="CHEBI:15378"/>
        <dbReference type="ChEBI" id="CHEBI:15636"/>
        <dbReference type="ChEBI" id="CHEBI:57453"/>
        <dbReference type="ChEBI" id="CHEBI:57783"/>
        <dbReference type="ChEBI" id="CHEBI:58349"/>
        <dbReference type="ChEBI" id="CHEBI:63528"/>
        <dbReference type="ChEBI" id="CHEBI:246422"/>
        <dbReference type="EC" id="2.1.1.148"/>
    </reaction>
</comment>
<dbReference type="Proteomes" id="UP000215043">
    <property type="component" value="Chromosome"/>
</dbReference>
<protein>
    <recommendedName>
        <fullName evidence="5">Flavin-dependent thymidylate synthase</fullName>
        <shortName evidence="5">FDTS</shortName>
        <ecNumber evidence="5">2.1.1.148</ecNumber>
    </recommendedName>
    <alternativeName>
        <fullName evidence="5">FAD-dependent thymidylate synthase</fullName>
    </alternativeName>
    <alternativeName>
        <fullName evidence="5">Thymidylate synthase ThyX</fullName>
        <shortName evidence="5">TS</shortName>
        <shortName evidence="5">TSase</shortName>
    </alternativeName>
</protein>
<dbReference type="CDD" id="cd20175">
    <property type="entry name" value="ThyX"/>
    <property type="match status" value="1"/>
</dbReference>
<dbReference type="eggNOG" id="COG1351">
    <property type="taxonomic scope" value="Bacteria"/>
</dbReference>
<evidence type="ECO:0000313" key="6">
    <source>
        <dbReference type="EMBL" id="ASU78513.1"/>
    </source>
</evidence>
<comment type="cofactor">
    <cofactor evidence="5">
        <name>FAD</name>
        <dbReference type="ChEBI" id="CHEBI:57692"/>
    </cofactor>
    <text evidence="5">Binds 4 FAD per tetramer. Each FAD binding site is formed by three monomers.</text>
</comment>
<keyword evidence="8" id="KW-1185">Reference proteome</keyword>
<evidence type="ECO:0000313" key="9">
    <source>
        <dbReference type="Proteomes" id="UP000215043"/>
    </source>
</evidence>
<evidence type="ECO:0000313" key="7">
    <source>
        <dbReference type="EMBL" id="KGI82051.1"/>
    </source>
</evidence>
<evidence type="ECO:0000256" key="5">
    <source>
        <dbReference type="HAMAP-Rule" id="MF_01408"/>
    </source>
</evidence>
<feature type="binding site" evidence="5">
    <location>
        <position position="100"/>
    </location>
    <ligand>
        <name>FAD</name>
        <dbReference type="ChEBI" id="CHEBI:57692"/>
        <note>ligand shared between neighboring subunits</note>
    </ligand>
</feature>
<dbReference type="GO" id="GO:0006231">
    <property type="term" value="P:dTMP biosynthetic process"/>
    <property type="evidence" value="ECO:0007669"/>
    <property type="project" value="UniProtKB-UniRule"/>
</dbReference>
<dbReference type="EMBL" id="CP022752">
    <property type="protein sequence ID" value="ASU78513.1"/>
    <property type="molecule type" value="Genomic_DNA"/>
</dbReference>
<dbReference type="GO" id="GO:0050660">
    <property type="term" value="F:flavin adenine dinucleotide binding"/>
    <property type="evidence" value="ECO:0007669"/>
    <property type="project" value="UniProtKB-UniRule"/>
</dbReference>
<dbReference type="Gene3D" id="6.10.140.450">
    <property type="match status" value="1"/>
</dbReference>
<dbReference type="NCBIfam" id="TIGR02170">
    <property type="entry name" value="thyX"/>
    <property type="match status" value="1"/>
</dbReference>
<dbReference type="InterPro" id="IPR003669">
    <property type="entry name" value="Thymidylate_synthase_ThyX"/>
</dbReference>
<dbReference type="OrthoDB" id="9780625at2"/>
<dbReference type="InterPro" id="IPR036098">
    <property type="entry name" value="Thymidylate_synthase_ThyX_sf"/>
</dbReference>
<name>A0A099D820_9ACTN</name>
<comment type="caution">
    <text evidence="5">Lacks conserved residue(s) required for the propagation of feature annotation.</text>
</comment>
<feature type="binding site" description="in other chain" evidence="5">
    <location>
        <begin position="100"/>
        <end position="104"/>
    </location>
    <ligand>
        <name>dUMP</name>
        <dbReference type="ChEBI" id="CHEBI:246422"/>
        <note>ligand shared between dimeric partners</note>
    </ligand>
</feature>
<evidence type="ECO:0000256" key="2">
    <source>
        <dbReference type="ARBA" id="ARBA00022630"/>
    </source>
</evidence>
<feature type="binding site" evidence="5">
    <location>
        <begin position="92"/>
        <end position="94"/>
    </location>
    <ligand>
        <name>FAD</name>
        <dbReference type="ChEBI" id="CHEBI:57692"/>
        <note>ligand shared between neighboring subunits</note>
    </ligand>
</feature>
<dbReference type="HAMAP" id="MF_01408">
    <property type="entry name" value="ThyX"/>
    <property type="match status" value="1"/>
</dbReference>
<evidence type="ECO:0000256" key="1">
    <source>
        <dbReference type="ARBA" id="ARBA00022603"/>
    </source>
</evidence>
<dbReference type="KEGG" id="aey:CDG81_09725"/>
<dbReference type="RefSeq" id="WP_052427954.1">
    <property type="nucleotide sequence ID" value="NZ_CP022752.1"/>
</dbReference>
<keyword evidence="4 5" id="KW-0274">FAD</keyword>
<dbReference type="GO" id="GO:0006235">
    <property type="term" value="P:dTTP biosynthetic process"/>
    <property type="evidence" value="ECO:0007669"/>
    <property type="project" value="UniProtKB-UniRule"/>
</dbReference>
<dbReference type="UniPathway" id="UPA00575"/>